<feature type="domain" description="PCI" evidence="9">
    <location>
        <begin position="288"/>
        <end position="458"/>
    </location>
</feature>
<dbReference type="PROSITE" id="PS50250">
    <property type="entry name" value="PCI"/>
    <property type="match status" value="1"/>
</dbReference>
<dbReference type="InterPro" id="IPR055089">
    <property type="entry name" value="COP9_N"/>
</dbReference>
<dbReference type="GeneID" id="89992237"/>
<dbReference type="InterPro" id="IPR050756">
    <property type="entry name" value="CSN3"/>
</dbReference>
<evidence type="ECO:0000256" key="6">
    <source>
        <dbReference type="ARBA" id="ARBA00022790"/>
    </source>
</evidence>
<evidence type="ECO:0000256" key="1">
    <source>
        <dbReference type="ARBA" id="ARBA00004123"/>
    </source>
</evidence>
<dbReference type="PANTHER" id="PTHR10758:SF1">
    <property type="entry name" value="COP9 SIGNALOSOME COMPLEX SUBUNIT 3"/>
    <property type="match status" value="1"/>
</dbReference>
<evidence type="ECO:0000256" key="8">
    <source>
        <dbReference type="SAM" id="MobiDB-lite"/>
    </source>
</evidence>
<keyword evidence="7" id="KW-0539">Nucleus</keyword>
<feature type="compositionally biased region" description="Low complexity" evidence="8">
    <location>
        <begin position="31"/>
        <end position="57"/>
    </location>
</feature>
<feature type="compositionally biased region" description="Gly residues" evidence="8">
    <location>
        <begin position="538"/>
        <end position="553"/>
    </location>
</feature>
<evidence type="ECO:0000313" key="10">
    <source>
        <dbReference type="EMBL" id="WVO24103.1"/>
    </source>
</evidence>
<feature type="region of interest" description="Disordered" evidence="8">
    <location>
        <begin position="1"/>
        <end position="74"/>
    </location>
</feature>
<evidence type="ECO:0000256" key="5">
    <source>
        <dbReference type="ARBA" id="ARBA00022490"/>
    </source>
</evidence>
<proteinExistence type="inferred from homology"/>
<evidence type="ECO:0000259" key="9">
    <source>
        <dbReference type="PROSITE" id="PS50250"/>
    </source>
</evidence>
<dbReference type="EMBL" id="CP143815">
    <property type="protein sequence ID" value="WVO24103.1"/>
    <property type="molecule type" value="Genomic_DNA"/>
</dbReference>
<evidence type="ECO:0000256" key="3">
    <source>
        <dbReference type="ARBA" id="ARBA00007084"/>
    </source>
</evidence>
<dbReference type="PANTHER" id="PTHR10758">
    <property type="entry name" value="26S PROTEASOME NON-ATPASE REGULATORY SUBUNIT 3/COP9 SIGNALOSOME COMPLEX SUBUNIT 3"/>
    <property type="match status" value="1"/>
</dbReference>
<evidence type="ECO:0000313" key="11">
    <source>
        <dbReference type="Proteomes" id="UP001432216"/>
    </source>
</evidence>
<reference evidence="10 11" key="1">
    <citation type="submission" date="2024-01" db="EMBL/GenBank/DDBJ databases">
        <title>Comparative genomics of Cryptococcus and Kwoniella reveals pathogenesis evolution and contrasting modes of karyotype evolution via chromosome fusion or intercentromeric recombination.</title>
        <authorList>
            <person name="Coelho M.A."/>
            <person name="David-Palma M."/>
            <person name="Shea T."/>
            <person name="Bowers K."/>
            <person name="McGinley-Smith S."/>
            <person name="Mohammad A.W."/>
            <person name="Gnirke A."/>
            <person name="Yurkov A.M."/>
            <person name="Nowrousian M."/>
            <person name="Sun S."/>
            <person name="Cuomo C.A."/>
            <person name="Heitman J."/>
        </authorList>
    </citation>
    <scope>NUCLEOTIDE SEQUENCE [LARGE SCALE GENOMIC DNA]</scope>
    <source>
        <strain evidence="10 11">7685027</strain>
    </source>
</reference>
<keyword evidence="5" id="KW-0963">Cytoplasm</keyword>
<dbReference type="RefSeq" id="XP_064723342.1">
    <property type="nucleotide sequence ID" value="XM_064867270.1"/>
</dbReference>
<sequence>MTSQPENEPALSASESIKPTNPNTIAEPVNSSSTLTSPPAATAAATPASTAIPSSDPHPAFPSLPQPGKLPSTPQEIHQILSLPADQFTAKGLPLLAKVADGKPFEGASLKAWERRNAGEQLLALYEAGDEVYETTDERVKEIGGGLVYVLSSRLNLGQGNPMIWSDKMLDFAINLCELADRVQLRICHQRVAAFAWYLLRLSQQLSKVELVIPAITSLIQKLNYHQTFSPIFGVLLEACLITRQYDHPSLGLVLDIIFLDVKTTAPTYLDILTYYYHAGTVIMAMGDFRKAKEYYLTAVTAPTTTASAIQLACAKRALLCELIVTGKKILWPAYTPTPVTRIIEKYAVQYNELAKQFEAHNWVAVQKAHTLPEYEKDCNKGLIGQVINSIHRHMILRLRKTYRRLTVDSLARRLRIGDDLPKAERVVAILDDMIQSGEVSAILTPSVTQPQSHSQTIVEFIATAESFTSPAVLARLEKADALATLLHVHLAEGSRRLGASKEYLRKQAQSLEFNSKKDKGDDFDQLMEAEEAMESGPGSGKMTGSGGGGGSKSGSLRGVSSNMADIGF</sequence>
<evidence type="ECO:0000256" key="4">
    <source>
        <dbReference type="ARBA" id="ARBA00014878"/>
    </source>
</evidence>
<dbReference type="InterPro" id="IPR000717">
    <property type="entry name" value="PCI_dom"/>
</dbReference>
<feature type="compositionally biased region" description="Polar residues" evidence="8">
    <location>
        <begin position="13"/>
        <end position="24"/>
    </location>
</feature>
<evidence type="ECO:0000256" key="2">
    <source>
        <dbReference type="ARBA" id="ARBA00004496"/>
    </source>
</evidence>
<dbReference type="Pfam" id="PF22788">
    <property type="entry name" value="COP9_hel_rpt"/>
    <property type="match status" value="1"/>
</dbReference>
<comment type="subcellular location">
    <subcellularLocation>
        <location evidence="2">Cytoplasm</location>
    </subcellularLocation>
    <subcellularLocation>
        <location evidence="1">Nucleus</location>
    </subcellularLocation>
</comment>
<protein>
    <recommendedName>
        <fullName evidence="4">COP9 signalosome complex subunit 3</fullName>
    </recommendedName>
</protein>
<dbReference type="Proteomes" id="UP001432216">
    <property type="component" value="Chromosome 10"/>
</dbReference>
<comment type="similarity">
    <text evidence="3">Belongs to the CSN3 family.</text>
</comment>
<gene>
    <name evidence="10" type="ORF">IAS62_005467</name>
</gene>
<keyword evidence="6" id="KW-0736">Signalosome</keyword>
<evidence type="ECO:0000256" key="7">
    <source>
        <dbReference type="ARBA" id="ARBA00023242"/>
    </source>
</evidence>
<feature type="region of interest" description="Disordered" evidence="8">
    <location>
        <begin position="530"/>
        <end position="569"/>
    </location>
</feature>
<name>A0ABZ2B009_9TREE</name>
<organism evidence="10 11">
    <name type="scientific">Cryptococcus decagattii</name>
    <dbReference type="NCBI Taxonomy" id="1859122"/>
    <lineage>
        <taxon>Eukaryota</taxon>
        <taxon>Fungi</taxon>
        <taxon>Dikarya</taxon>
        <taxon>Basidiomycota</taxon>
        <taxon>Agaricomycotina</taxon>
        <taxon>Tremellomycetes</taxon>
        <taxon>Tremellales</taxon>
        <taxon>Cryptococcaceae</taxon>
        <taxon>Cryptococcus</taxon>
        <taxon>Cryptococcus gattii species complex</taxon>
    </lineage>
</organism>
<keyword evidence="11" id="KW-1185">Reference proteome</keyword>
<accession>A0ABZ2B009</accession>